<dbReference type="SUPFAM" id="SSF75632">
    <property type="entry name" value="Cullin homology domain"/>
    <property type="match status" value="1"/>
</dbReference>
<comment type="caution">
    <text evidence="3">The sequence shown here is derived from an EMBL/GenBank/DDBJ whole genome shotgun (WGS) entry which is preliminary data.</text>
</comment>
<evidence type="ECO:0000313" key="3">
    <source>
        <dbReference type="EMBL" id="KAF9764860.1"/>
    </source>
</evidence>
<gene>
    <name evidence="3" type="ORF">NGRA_0184</name>
</gene>
<organism evidence="3 4">
    <name type="scientific">Nosema granulosis</name>
    <dbReference type="NCBI Taxonomy" id="83296"/>
    <lineage>
        <taxon>Eukaryota</taxon>
        <taxon>Fungi</taxon>
        <taxon>Fungi incertae sedis</taxon>
        <taxon>Microsporidia</taxon>
        <taxon>Nosematidae</taxon>
        <taxon>Nosema</taxon>
    </lineage>
</organism>
<dbReference type="AlphaFoldDB" id="A0A9P6L0D2"/>
<dbReference type="InterPro" id="IPR016158">
    <property type="entry name" value="Cullin_homology"/>
</dbReference>
<proteinExistence type="inferred from homology"/>
<sequence>MSECVKLENSILKEFVKSFFKDQKTLPYAFVSQFGQRLVIENDLKHLNRDISNILKKYLRRRFKRYNFHKSGDIKRSKVHPEGLCTVKNIVDEYIWLYRMLNTFKNIFFTSNCFDRFYKMVHNKFNGIVLDCKEHLVDTLSTNIYNFRDFDNESNTSFIDCCERPREGFTDLQYVVLVFKLFKELDSGQEIISCTIKSFIKLWTQNAFIEIKDIAELNRSVECVRKNIVFVDYIHNIEKEIIAQLFSKISTDYILTCIGFKQEIIYLEYYYELIGSNQLYINLINKYIDSRYNNIPLPKNIEEVIEPTQISLLKDKIDEIAKTQTGSLKKIMFAQTSERLCDILNKKSHSIKSPKDDHKFVEIFSFWLETLTCKKTESVLRDALNSGFEKYINKDEFVIINSISEALDRIITGEMDVRDCFGGVLFRELSFMSTLFNKMVLFGGNSIGKGVLCPNLLCGVSIVLEDVSIVENALEGSDLIAFLKRTIYKFVGDVFNIIKDKDAFELSLREKLSLRLFSETSLLQEEEQFISCLRSNISRVVYSKLETILSDYKDRTIFRNAEIMLLRRFQWPDFKYCNVHFGELDDIKKEYSEQLQANERKTLIFMDSLSSCDVEINGRPLKVSLIQFKMIKNLCEIGRIFDDKIQKADKEFYEQHLNELIKKKLLVKNNSSFEINTNVPENDFVPRQINLKGPSGVQPVEDECKYKNALVESRIMRICKARKNIPTGDLCELLEIDRSTLEERIKDLKTKGYLDVSEEIVTYVP</sequence>
<keyword evidence="4" id="KW-1185">Reference proteome</keyword>
<reference evidence="3 4" key="1">
    <citation type="journal article" date="2020" name="Genome Biol. Evol.">
        <title>Comparative genomics of strictly vertically transmitted, feminizing microsporidia endosymbionts of amphipod crustaceans.</title>
        <authorList>
            <person name="Cormier A."/>
            <person name="Chebbi M.A."/>
            <person name="Giraud I."/>
            <person name="Wattier R."/>
            <person name="Teixeira M."/>
            <person name="Gilbert C."/>
            <person name="Rigaud T."/>
            <person name="Cordaux R."/>
        </authorList>
    </citation>
    <scope>NUCLEOTIDE SEQUENCE [LARGE SCALE GENOMIC DNA]</scope>
    <source>
        <strain evidence="3 4">Ou3-Ou53</strain>
    </source>
</reference>
<dbReference type="EMBL" id="SBJO01000006">
    <property type="protein sequence ID" value="KAF9764860.1"/>
    <property type="molecule type" value="Genomic_DNA"/>
</dbReference>
<evidence type="ECO:0000256" key="1">
    <source>
        <dbReference type="PROSITE-ProRule" id="PRU00330"/>
    </source>
</evidence>
<dbReference type="PROSITE" id="PS50069">
    <property type="entry name" value="CULLIN_2"/>
    <property type="match status" value="1"/>
</dbReference>
<dbReference type="Gene3D" id="1.20.1310.10">
    <property type="entry name" value="Cullin Repeats"/>
    <property type="match status" value="1"/>
</dbReference>
<dbReference type="Proteomes" id="UP000740883">
    <property type="component" value="Unassembled WGS sequence"/>
</dbReference>
<name>A0A9P6L0D2_9MICR</name>
<accession>A0A9P6L0D2</accession>
<dbReference type="InterPro" id="IPR036317">
    <property type="entry name" value="Cullin_homology_sf"/>
</dbReference>
<evidence type="ECO:0000259" key="2">
    <source>
        <dbReference type="PROSITE" id="PS50069"/>
    </source>
</evidence>
<comment type="similarity">
    <text evidence="1">Belongs to the cullin family.</text>
</comment>
<feature type="domain" description="Cullin family profile" evidence="2">
    <location>
        <begin position="494"/>
        <end position="553"/>
    </location>
</feature>
<dbReference type="OrthoDB" id="2191622at2759"/>
<protein>
    <recommendedName>
        <fullName evidence="2">Cullin family profile domain-containing protein</fullName>
    </recommendedName>
</protein>
<evidence type="ECO:0000313" key="4">
    <source>
        <dbReference type="Proteomes" id="UP000740883"/>
    </source>
</evidence>